<evidence type="ECO:0000256" key="13">
    <source>
        <dbReference type="ARBA" id="ARBA00051340"/>
    </source>
</evidence>
<feature type="transmembrane region" description="Helical" evidence="15">
    <location>
        <begin position="270"/>
        <end position="288"/>
    </location>
</feature>
<evidence type="ECO:0000256" key="3">
    <source>
        <dbReference type="ARBA" id="ARBA00022448"/>
    </source>
</evidence>
<keyword evidence="8 15" id="KW-0406">Ion transport</keyword>
<evidence type="ECO:0000256" key="7">
    <source>
        <dbReference type="ARBA" id="ARBA00023055"/>
    </source>
</evidence>
<evidence type="ECO:0000256" key="2">
    <source>
        <dbReference type="ARBA" id="ARBA00009657"/>
    </source>
</evidence>
<evidence type="ECO:0000256" key="15">
    <source>
        <dbReference type="RuleBase" id="RU362056"/>
    </source>
</evidence>
<dbReference type="Gene3D" id="1.20.1250.20">
    <property type="entry name" value="MFS general substrate transporter like domains"/>
    <property type="match status" value="2"/>
</dbReference>
<dbReference type="GO" id="GO:0015347">
    <property type="term" value="F:sodium-independent organic anion transmembrane transporter activity"/>
    <property type="evidence" value="ECO:0007669"/>
    <property type="project" value="TreeGrafter"/>
</dbReference>
<keyword evidence="10" id="KW-1015">Disulfide bond</keyword>
<feature type="transmembrane region" description="Helical" evidence="15">
    <location>
        <begin position="191"/>
        <end position="211"/>
    </location>
</feature>
<evidence type="ECO:0000259" key="17">
    <source>
        <dbReference type="PROSITE" id="PS51465"/>
    </source>
</evidence>
<dbReference type="AlphaFoldDB" id="A0A672TKR4"/>
<comment type="caution">
    <text evidence="15">Lacks conserved residue(s) required for the propagation of feature annotation.</text>
</comment>
<dbReference type="InterPro" id="IPR036058">
    <property type="entry name" value="Kazal_dom_sf"/>
</dbReference>
<feature type="transmembrane region" description="Helical" evidence="15">
    <location>
        <begin position="340"/>
        <end position="360"/>
    </location>
</feature>
<dbReference type="PANTHER" id="PTHR11388">
    <property type="entry name" value="ORGANIC ANION TRANSPORTER"/>
    <property type="match status" value="1"/>
</dbReference>
<name>A0A672TKR4_STRHB</name>
<feature type="transmembrane region" description="Helical" evidence="15">
    <location>
        <begin position="504"/>
        <end position="527"/>
    </location>
</feature>
<reference evidence="18 19" key="1">
    <citation type="submission" date="2019-11" db="EMBL/GenBank/DDBJ databases">
        <title>Strigops habroptila (kakapo) genome, bStrHab1, primary haplotype, v2.</title>
        <authorList>
            <person name="Jarvis E.D."/>
            <person name="Howard J."/>
            <person name="Rhie A."/>
            <person name="Phillippy A."/>
            <person name="Korlach J."/>
            <person name="Digby A."/>
            <person name="Iorns D."/>
            <person name="Eason D."/>
            <person name="Robertson B."/>
            <person name="Raemaekers T."/>
            <person name="Howe K."/>
            <person name="Lewin H."/>
            <person name="Damas J."/>
            <person name="Hastie A."/>
            <person name="Tracey A."/>
            <person name="Chow W."/>
            <person name="Fedrigo O."/>
        </authorList>
    </citation>
    <scope>NUCLEOTIDE SEQUENCE [LARGE SCALE GENOMIC DNA]</scope>
</reference>
<evidence type="ECO:0000313" key="18">
    <source>
        <dbReference type="Ensembl" id="ENSSHBP00005002443.1"/>
    </source>
</evidence>
<dbReference type="Gene3D" id="3.30.60.30">
    <property type="match status" value="1"/>
</dbReference>
<feature type="transmembrane region" description="Helical" evidence="15">
    <location>
        <begin position="556"/>
        <end position="579"/>
    </location>
</feature>
<keyword evidence="4" id="KW-1003">Cell membrane</keyword>
<gene>
    <name evidence="18" type="primary">SLCO1C1</name>
</gene>
<feature type="region of interest" description="Disordered" evidence="16">
    <location>
        <begin position="219"/>
        <end position="241"/>
    </location>
</feature>
<reference evidence="18" key="3">
    <citation type="submission" date="2025-09" db="UniProtKB">
        <authorList>
            <consortium name="Ensembl"/>
        </authorList>
    </citation>
    <scope>IDENTIFICATION</scope>
</reference>
<feature type="transmembrane region" description="Helical" evidence="15">
    <location>
        <begin position="43"/>
        <end position="62"/>
    </location>
</feature>
<dbReference type="SUPFAM" id="SSF100895">
    <property type="entry name" value="Kazal-type serine protease inhibitors"/>
    <property type="match status" value="1"/>
</dbReference>
<keyword evidence="7" id="KW-0445">Lipid transport</keyword>
<evidence type="ECO:0000256" key="11">
    <source>
        <dbReference type="ARBA" id="ARBA00023180"/>
    </source>
</evidence>
<evidence type="ECO:0000256" key="14">
    <source>
        <dbReference type="ARBA" id="ARBA00052624"/>
    </source>
</evidence>
<comment type="catalytic activity">
    <reaction evidence="12">
        <text>3,3',5'-triiodo-L-thyronine(out) = 3,3',5'-triiodo-L-thyronine(in)</text>
        <dbReference type="Rhea" id="RHEA:71815"/>
        <dbReference type="ChEBI" id="CHEBI:57261"/>
    </reaction>
</comment>
<evidence type="ECO:0000256" key="6">
    <source>
        <dbReference type="ARBA" id="ARBA00022989"/>
    </source>
</evidence>
<protein>
    <recommendedName>
        <fullName evidence="15">Solute carrier organic anion transporter family member</fullName>
    </recommendedName>
</protein>
<dbReference type="Pfam" id="PF03137">
    <property type="entry name" value="OATP"/>
    <property type="match status" value="2"/>
</dbReference>
<dbReference type="GeneTree" id="ENSGT01150000286901"/>
<keyword evidence="9 15" id="KW-0472">Membrane</keyword>
<dbReference type="Proteomes" id="UP000472266">
    <property type="component" value="Chromosome 4"/>
</dbReference>
<accession>A0A672TKR4</accession>
<dbReference type="PANTHER" id="PTHR11388:SF99">
    <property type="entry name" value="SOLUTE CARRIER ORGANIC ANION TRANSPORTER FAMILY MEMBER 1C1"/>
    <property type="match status" value="1"/>
</dbReference>
<feature type="transmembrane region" description="Helical" evidence="15">
    <location>
        <begin position="308"/>
        <end position="328"/>
    </location>
</feature>
<evidence type="ECO:0000256" key="4">
    <source>
        <dbReference type="ARBA" id="ARBA00022475"/>
    </source>
</evidence>
<evidence type="ECO:0000256" key="1">
    <source>
        <dbReference type="ARBA" id="ARBA00004651"/>
    </source>
</evidence>
<dbReference type="Pfam" id="PF07648">
    <property type="entry name" value="Kazal_2"/>
    <property type="match status" value="1"/>
</dbReference>
<evidence type="ECO:0000256" key="8">
    <source>
        <dbReference type="ARBA" id="ARBA00023065"/>
    </source>
</evidence>
<feature type="transmembrane region" description="Helical" evidence="15">
    <location>
        <begin position="82"/>
        <end position="103"/>
    </location>
</feature>
<dbReference type="InterPro" id="IPR004156">
    <property type="entry name" value="OATP"/>
</dbReference>
<feature type="domain" description="Kazal-like" evidence="17">
    <location>
        <begin position="385"/>
        <end position="440"/>
    </location>
</feature>
<comment type="similarity">
    <text evidence="2 15">Belongs to the organo anion transporter (TC 2.A.60) family.</text>
</comment>
<dbReference type="GO" id="GO:0016323">
    <property type="term" value="C:basolateral plasma membrane"/>
    <property type="evidence" value="ECO:0007669"/>
    <property type="project" value="TreeGrafter"/>
</dbReference>
<evidence type="ECO:0000256" key="10">
    <source>
        <dbReference type="ARBA" id="ARBA00023157"/>
    </source>
</evidence>
<comment type="subcellular location">
    <subcellularLocation>
        <location evidence="1 15">Cell membrane</location>
        <topology evidence="1 15">Multi-pass membrane protein</topology>
    </subcellularLocation>
</comment>
<evidence type="ECO:0000313" key="19">
    <source>
        <dbReference type="Proteomes" id="UP000472266"/>
    </source>
</evidence>
<comment type="catalytic activity">
    <reaction evidence="14">
        <text>L-thyroxine sulfate(out) = L-thyroxine sulfate(in)</text>
        <dbReference type="Rhea" id="RHEA:73311"/>
        <dbReference type="ChEBI" id="CHEBI:176512"/>
    </reaction>
</comment>
<keyword evidence="6 15" id="KW-1133">Transmembrane helix</keyword>
<reference evidence="18" key="2">
    <citation type="submission" date="2025-08" db="UniProtKB">
        <authorList>
            <consortium name="Ensembl"/>
        </authorList>
    </citation>
    <scope>IDENTIFICATION</scope>
</reference>
<dbReference type="GO" id="GO:0043252">
    <property type="term" value="P:sodium-independent organic anion transport"/>
    <property type="evidence" value="ECO:0007669"/>
    <property type="project" value="TreeGrafter"/>
</dbReference>
<evidence type="ECO:0000256" key="12">
    <source>
        <dbReference type="ARBA" id="ARBA00050960"/>
    </source>
</evidence>
<sequence length="627" mass="68620">MEISSKENTQLFSNTIPLVDRSSFKSESSASKEKESCCGGIKVFLGALSFVYFAKALSGSYLKSTITQVERRFDIPSSLVGVIDGSFEIGNLLIIILVSYFGAKLHRPRIIGAGCLIMSAGTFLIAMPQFFMGRYEYERFPSTINSTVSISPCLQDKSQTLLSALEKPQAKINADSITITHKDVQWVGAWWLGYLIAGVISILAGIPFWFLPKHLPKPEGRKDSSTSSEQSEFITEDNKDHQKSYQQQVKIAEMEDFLPSLKNLFGNPVYILYLCASIMQFNSLIGMVTYKPKYIEQQYGQTSSKTNFVIGLINIPAVAFGIFSGGLIMKKFRINVLGAAKLSLGSSFFGYLLLLSLFAMGCENSDVAGLTVSYYGAKQMTDNEQALYSECNSGCACSKNDWDPICGENGVTYISACLAGCQASNGSGEHTVFFNCSCVGTLESPSQSSSAVVGPCQKGNECPKMFLYFLVISVITSYTLSVGGTPGYILLLRCIKPHLKSFALGIYTLAIRVLAGIPAPVYFGMAIDTSCLKWGSKRCGGRGACKLYDSSALRYVYLGLTLVLGTVSIFFSVAVLWVLRKRSSPQDETLSANGERGTRGTKSRKANFVNSDHLIQTTYWPEKETRL</sequence>
<dbReference type="GO" id="GO:0015125">
    <property type="term" value="F:bile acid transmembrane transporter activity"/>
    <property type="evidence" value="ECO:0007669"/>
    <property type="project" value="TreeGrafter"/>
</dbReference>
<keyword evidence="11" id="KW-0325">Glycoprotein</keyword>
<comment type="catalytic activity">
    <reaction evidence="13">
        <text>L-thyroxine(out) = L-thyroxine(in)</text>
        <dbReference type="Rhea" id="RHEA:71819"/>
        <dbReference type="ChEBI" id="CHEBI:58448"/>
    </reaction>
</comment>
<feature type="transmembrane region" description="Helical" evidence="15">
    <location>
        <begin position="465"/>
        <end position="492"/>
    </location>
</feature>
<dbReference type="InterPro" id="IPR036259">
    <property type="entry name" value="MFS_trans_sf"/>
</dbReference>
<organism evidence="18 19">
    <name type="scientific">Strigops habroptila</name>
    <name type="common">Kakapo</name>
    <dbReference type="NCBI Taxonomy" id="2489341"/>
    <lineage>
        <taxon>Eukaryota</taxon>
        <taxon>Metazoa</taxon>
        <taxon>Chordata</taxon>
        <taxon>Craniata</taxon>
        <taxon>Vertebrata</taxon>
        <taxon>Euteleostomi</taxon>
        <taxon>Archelosauria</taxon>
        <taxon>Archosauria</taxon>
        <taxon>Dinosauria</taxon>
        <taxon>Saurischia</taxon>
        <taxon>Theropoda</taxon>
        <taxon>Coelurosauria</taxon>
        <taxon>Aves</taxon>
        <taxon>Neognathae</taxon>
        <taxon>Neoaves</taxon>
        <taxon>Telluraves</taxon>
        <taxon>Australaves</taxon>
        <taxon>Psittaciformes</taxon>
        <taxon>Psittacidae</taxon>
        <taxon>Strigops</taxon>
    </lineage>
</organism>
<dbReference type="SUPFAM" id="SSF103473">
    <property type="entry name" value="MFS general substrate transporter"/>
    <property type="match status" value="2"/>
</dbReference>
<proteinExistence type="inferred from homology"/>
<evidence type="ECO:0000256" key="16">
    <source>
        <dbReference type="SAM" id="MobiDB-lite"/>
    </source>
</evidence>
<evidence type="ECO:0000256" key="9">
    <source>
        <dbReference type="ARBA" id="ARBA00023136"/>
    </source>
</evidence>
<dbReference type="GO" id="GO:0006811">
    <property type="term" value="P:monoatomic ion transport"/>
    <property type="evidence" value="ECO:0007669"/>
    <property type="project" value="UniProtKB-KW"/>
</dbReference>
<feature type="transmembrane region" description="Helical" evidence="15">
    <location>
        <begin position="110"/>
        <end position="131"/>
    </location>
</feature>
<dbReference type="NCBIfam" id="TIGR00805">
    <property type="entry name" value="oat"/>
    <property type="match status" value="1"/>
</dbReference>
<keyword evidence="5 15" id="KW-0812">Transmembrane</keyword>
<keyword evidence="19" id="KW-1185">Reference proteome</keyword>
<dbReference type="Ensembl" id="ENSSHBT00005003028.1">
    <property type="protein sequence ID" value="ENSSHBP00005002443.1"/>
    <property type="gene ID" value="ENSSHBG00005002190.1"/>
</dbReference>
<evidence type="ECO:0000256" key="5">
    <source>
        <dbReference type="ARBA" id="ARBA00022692"/>
    </source>
</evidence>
<dbReference type="FunFam" id="1.20.1250.20:FF:000407">
    <property type="entry name" value="Solute carrier organic anion transporter family member"/>
    <property type="match status" value="1"/>
</dbReference>
<dbReference type="PROSITE" id="PS51465">
    <property type="entry name" value="KAZAL_2"/>
    <property type="match status" value="1"/>
</dbReference>
<dbReference type="InterPro" id="IPR002350">
    <property type="entry name" value="Kazal_dom"/>
</dbReference>
<keyword evidence="3 15" id="KW-0813">Transport</keyword>
<dbReference type="FunFam" id="3.30.60.30:FF:000048">
    <property type="entry name" value="Solute carrier organic anion transporter family member"/>
    <property type="match status" value="1"/>
</dbReference>